<feature type="domain" description="TIR" evidence="1">
    <location>
        <begin position="6"/>
        <end position="137"/>
    </location>
</feature>
<dbReference type="Pfam" id="PF13676">
    <property type="entry name" value="TIR_2"/>
    <property type="match status" value="1"/>
</dbReference>
<keyword evidence="3" id="KW-1185">Reference proteome</keyword>
<gene>
    <name evidence="2" type="ORF">JL102_14625</name>
</gene>
<dbReference type="InterPro" id="IPR000157">
    <property type="entry name" value="TIR_dom"/>
</dbReference>
<dbReference type="Proteomes" id="UP000659388">
    <property type="component" value="Unassembled WGS sequence"/>
</dbReference>
<dbReference type="AlphaFoldDB" id="A0A937FAQ2"/>
<dbReference type="SMART" id="SM00255">
    <property type="entry name" value="TIR"/>
    <property type="match status" value="1"/>
</dbReference>
<dbReference type="GO" id="GO:0007165">
    <property type="term" value="P:signal transduction"/>
    <property type="evidence" value="ECO:0007669"/>
    <property type="project" value="InterPro"/>
</dbReference>
<evidence type="ECO:0000313" key="2">
    <source>
        <dbReference type="EMBL" id="MBL3657379.1"/>
    </source>
</evidence>
<evidence type="ECO:0000259" key="1">
    <source>
        <dbReference type="PROSITE" id="PS50104"/>
    </source>
</evidence>
<keyword evidence="2" id="KW-0675">Receptor</keyword>
<comment type="caution">
    <text evidence="2">The sequence shown here is derived from an EMBL/GenBank/DDBJ whole genome shotgun (WGS) entry which is preliminary data.</text>
</comment>
<organism evidence="2 3">
    <name type="scientific">Fulvivirga sediminis</name>
    <dbReference type="NCBI Taxonomy" id="2803949"/>
    <lineage>
        <taxon>Bacteria</taxon>
        <taxon>Pseudomonadati</taxon>
        <taxon>Bacteroidota</taxon>
        <taxon>Cytophagia</taxon>
        <taxon>Cytophagales</taxon>
        <taxon>Fulvivirgaceae</taxon>
        <taxon>Fulvivirga</taxon>
    </lineage>
</organism>
<dbReference type="EMBL" id="JAESIY010000007">
    <property type="protein sequence ID" value="MBL3657379.1"/>
    <property type="molecule type" value="Genomic_DNA"/>
</dbReference>
<dbReference type="InterPro" id="IPR035897">
    <property type="entry name" value="Toll_tir_struct_dom_sf"/>
</dbReference>
<sequence length="378" mass="44178">MTTDTYEYDVFISYAIEDKISIVTELVHKLKESGIRVWYAGHQLSMGHGVNETIKDGLSKSRHAVLILSHNYFSKSWPRREYNVLWSKENQVRKLLPIWHGVSEDEVKEFDATLANNYGIPSSEGVDHVVRIIVKTINDAKGTSPSTFSIAQKNIQQRSLTISIPLVLMTLASFIYYHLNIDLPPEDVIASTIEKRIKLQEAKINNDHQTTINTKKGKTAQISDITYYYEYYMSLKAQYRNEYYFTTGYHNFNYKKYVEPALELNLEALAPYDKYGFSTADMFIINNNLKLPAIDLEYRFINKTPIEYTIVSHYQRDEHTYTVNVDYDHHIRYLSVHLSYSKYTNWIKKRQTSLSGMERHETYVFKKENGQWVFSGVD</sequence>
<dbReference type="Gene3D" id="3.40.50.10140">
    <property type="entry name" value="Toll/interleukin-1 receptor homology (TIR) domain"/>
    <property type="match status" value="1"/>
</dbReference>
<evidence type="ECO:0000313" key="3">
    <source>
        <dbReference type="Proteomes" id="UP000659388"/>
    </source>
</evidence>
<name>A0A937FAQ2_9BACT</name>
<dbReference type="SUPFAM" id="SSF52200">
    <property type="entry name" value="Toll/Interleukin receptor TIR domain"/>
    <property type="match status" value="1"/>
</dbReference>
<dbReference type="PROSITE" id="PS50104">
    <property type="entry name" value="TIR"/>
    <property type="match status" value="1"/>
</dbReference>
<dbReference type="RefSeq" id="WP_202245155.1">
    <property type="nucleotide sequence ID" value="NZ_JAESIY010000007.1"/>
</dbReference>
<reference evidence="2" key="1">
    <citation type="submission" date="2021-01" db="EMBL/GenBank/DDBJ databases">
        <title>Fulvivirga kasyanovii gen. nov., sp nov., a novel member of the phylum Bacteroidetes isolated from seawater in a mussel farm.</title>
        <authorList>
            <person name="Zhao L.-H."/>
            <person name="Wang Z.-J."/>
        </authorList>
    </citation>
    <scope>NUCLEOTIDE SEQUENCE</scope>
    <source>
        <strain evidence="2">2943</strain>
    </source>
</reference>
<proteinExistence type="predicted"/>
<protein>
    <submittedName>
        <fullName evidence="2">Toll/interleukin-1 receptor domain-containing protein</fullName>
    </submittedName>
</protein>
<accession>A0A937FAQ2</accession>